<keyword evidence="3" id="KW-1185">Reference proteome</keyword>
<keyword evidence="1" id="KW-0472">Membrane</keyword>
<gene>
    <name evidence="2" type="ORF">ACFR9U_17350</name>
</gene>
<dbReference type="Proteomes" id="UP001597119">
    <property type="component" value="Unassembled WGS sequence"/>
</dbReference>
<proteinExistence type="predicted"/>
<keyword evidence="1" id="KW-1133">Transmembrane helix</keyword>
<reference evidence="2 3" key="1">
    <citation type="journal article" date="2019" name="Int. J. Syst. Evol. Microbiol.">
        <title>The Global Catalogue of Microorganisms (GCM) 10K type strain sequencing project: providing services to taxonomists for standard genome sequencing and annotation.</title>
        <authorList>
            <consortium name="The Broad Institute Genomics Platform"/>
            <consortium name="The Broad Institute Genome Sequencing Center for Infectious Disease"/>
            <person name="Wu L."/>
            <person name="Ma J."/>
        </authorList>
    </citation>
    <scope>NUCLEOTIDE SEQUENCE [LARGE SCALE GENOMIC DNA]</scope>
    <source>
        <strain evidence="2 3">CGMCC 1.12125</strain>
    </source>
</reference>
<feature type="transmembrane region" description="Helical" evidence="1">
    <location>
        <begin position="41"/>
        <end position="63"/>
    </location>
</feature>
<dbReference type="RefSeq" id="WP_247378405.1">
    <property type="nucleotide sequence ID" value="NZ_JALLGV010000005.1"/>
</dbReference>
<keyword evidence="1" id="KW-0812">Transmembrane</keyword>
<accession>A0ABD6CEX7</accession>
<protein>
    <submittedName>
        <fullName evidence="2">Uncharacterized protein</fullName>
    </submittedName>
</protein>
<evidence type="ECO:0000256" key="1">
    <source>
        <dbReference type="SAM" id="Phobius"/>
    </source>
</evidence>
<dbReference type="AlphaFoldDB" id="A0ABD6CEX7"/>
<dbReference type="EMBL" id="JBHUDJ010000014">
    <property type="protein sequence ID" value="MFD1588748.1"/>
    <property type="molecule type" value="Genomic_DNA"/>
</dbReference>
<name>A0ABD6CEX7_9EURY</name>
<organism evidence="2 3">
    <name type="scientific">Halorientalis brevis</name>
    <dbReference type="NCBI Taxonomy" id="1126241"/>
    <lineage>
        <taxon>Archaea</taxon>
        <taxon>Methanobacteriati</taxon>
        <taxon>Methanobacteriota</taxon>
        <taxon>Stenosarchaea group</taxon>
        <taxon>Halobacteria</taxon>
        <taxon>Halobacteriales</taxon>
        <taxon>Haloarculaceae</taxon>
        <taxon>Halorientalis</taxon>
    </lineage>
</organism>
<comment type="caution">
    <text evidence="2">The sequence shown here is derived from an EMBL/GenBank/DDBJ whole genome shotgun (WGS) entry which is preliminary data.</text>
</comment>
<evidence type="ECO:0000313" key="2">
    <source>
        <dbReference type="EMBL" id="MFD1588748.1"/>
    </source>
</evidence>
<feature type="transmembrane region" description="Helical" evidence="1">
    <location>
        <begin position="16"/>
        <end position="35"/>
    </location>
</feature>
<sequence length="72" mass="7392">MRVQVPGPAHEEFQGWLLLQVPFGIGLVGGTFLGVQAAPTVLLSVVTTLVCGLVGLGIGIALYNWRGSASAS</sequence>
<evidence type="ECO:0000313" key="3">
    <source>
        <dbReference type="Proteomes" id="UP001597119"/>
    </source>
</evidence>